<protein>
    <recommendedName>
        <fullName evidence="3">Transposase</fullName>
    </recommendedName>
</protein>
<organism evidence="1 2">
    <name type="scientific">Blautia hominis</name>
    <dbReference type="NCBI Taxonomy" id="2025493"/>
    <lineage>
        <taxon>Bacteria</taxon>
        <taxon>Bacillati</taxon>
        <taxon>Bacillota</taxon>
        <taxon>Clostridia</taxon>
        <taxon>Lachnospirales</taxon>
        <taxon>Lachnospiraceae</taxon>
        <taxon>Blautia</taxon>
    </lineage>
</organism>
<comment type="caution">
    <text evidence="1">The sequence shown here is derived from an EMBL/GenBank/DDBJ whole genome shotgun (WGS) entry which is preliminary data.</text>
</comment>
<evidence type="ECO:0000313" key="2">
    <source>
        <dbReference type="Proteomes" id="UP001600943"/>
    </source>
</evidence>
<dbReference type="Pfam" id="PF24741">
    <property type="entry name" value="AlkZ-rel"/>
    <property type="match status" value="1"/>
</dbReference>
<gene>
    <name evidence="1" type="ORF">K040078D81_28700</name>
</gene>
<reference evidence="1 2" key="1">
    <citation type="submission" date="2024-04" db="EMBL/GenBank/DDBJ databases">
        <title>Defined microbial consortia suppress multidrug-resistant proinflammatory Enterobacteriaceae via ecological control.</title>
        <authorList>
            <person name="Furuichi M."/>
            <person name="Kawaguchi T."/>
            <person name="Pust M."/>
            <person name="Yasuma K."/>
            <person name="Plichta D."/>
            <person name="Hasegawa N."/>
            <person name="Ohya T."/>
            <person name="Bhattarai S."/>
            <person name="Sasajima S."/>
            <person name="Aoto Y."/>
            <person name="Tuganbaev T."/>
            <person name="Yaginuma M."/>
            <person name="Ueda M."/>
            <person name="Okahashi N."/>
            <person name="Amafuji K."/>
            <person name="Kiridooshi Y."/>
            <person name="Sugita K."/>
            <person name="Strazar M."/>
            <person name="Skelly A."/>
            <person name="Suda W."/>
            <person name="Hattori M."/>
            <person name="Nakamoto N."/>
            <person name="Caballero S."/>
            <person name="Norman J."/>
            <person name="Olle B."/>
            <person name="Tanoue T."/>
            <person name="Arita M."/>
            <person name="Bucci V."/>
            <person name="Atarashi K."/>
            <person name="Xavier R."/>
            <person name="Honda K."/>
        </authorList>
    </citation>
    <scope>NUCLEOTIDE SEQUENCE [LARGE SCALE GENOMIC DNA]</scope>
    <source>
        <strain evidence="2">k04-0078-D8-1</strain>
    </source>
</reference>
<dbReference type="EMBL" id="BAABYW010000001">
    <property type="protein sequence ID" value="GAA6408753.1"/>
    <property type="molecule type" value="Genomic_DNA"/>
</dbReference>
<dbReference type="InterPro" id="IPR056298">
    <property type="entry name" value="AlkZ-rel"/>
</dbReference>
<sequence>MPLHELKKSAGFGKEGKSRFDRVLVELQMNFFLAICGKRHKLSAEGKPYSRDATAFCRTEDFWDSEVLKGGIF</sequence>
<evidence type="ECO:0008006" key="3">
    <source>
        <dbReference type="Google" id="ProtNLM"/>
    </source>
</evidence>
<accession>A0ABQ0BBC5</accession>
<evidence type="ECO:0000313" key="1">
    <source>
        <dbReference type="EMBL" id="GAA6408753.1"/>
    </source>
</evidence>
<dbReference type="Proteomes" id="UP001600943">
    <property type="component" value="Unassembled WGS sequence"/>
</dbReference>
<dbReference type="RefSeq" id="WP_390406120.1">
    <property type="nucleotide sequence ID" value="NZ_BAABYW010000001.1"/>
</dbReference>
<name>A0ABQ0BBC5_9FIRM</name>
<proteinExistence type="predicted"/>
<keyword evidence="2" id="KW-1185">Reference proteome</keyword>